<gene>
    <name evidence="1" type="ORF">NDI56_19645</name>
</gene>
<dbReference type="RefSeq" id="WP_310921526.1">
    <property type="nucleotide sequence ID" value="NZ_JAMQON010000007.1"/>
</dbReference>
<reference evidence="1 2" key="1">
    <citation type="submission" date="2022-06" db="EMBL/GenBank/DDBJ databases">
        <title>Haloarcula sp. a new haloarchaeum isolate from saline soil.</title>
        <authorList>
            <person name="Strakova D."/>
            <person name="Galisteo C."/>
            <person name="Sanchez-Porro C."/>
            <person name="Ventosa A."/>
        </authorList>
    </citation>
    <scope>NUCLEOTIDE SEQUENCE [LARGE SCALE GENOMIC DNA]</scope>
    <source>
        <strain evidence="1 2">S1CR25-12</strain>
    </source>
</reference>
<dbReference type="EMBL" id="JAMQON010000007">
    <property type="protein sequence ID" value="MDS0261620.1"/>
    <property type="molecule type" value="Genomic_DNA"/>
</dbReference>
<protein>
    <submittedName>
        <fullName evidence="1">UPF0175 family protein</fullName>
    </submittedName>
</protein>
<comment type="caution">
    <text evidence="1">The sequence shown here is derived from an EMBL/GenBank/DDBJ whole genome shotgun (WGS) entry which is preliminary data.</text>
</comment>
<sequence>MSHTTLNTALQLYRDGTFTLETASAQSDCSRAKLVAELQSHGISLRDEDKAALAERGAC</sequence>
<proteinExistence type="predicted"/>
<keyword evidence="2" id="KW-1185">Reference proteome</keyword>
<dbReference type="Proteomes" id="UP001259659">
    <property type="component" value="Unassembled WGS sequence"/>
</dbReference>
<evidence type="ECO:0000313" key="2">
    <source>
        <dbReference type="Proteomes" id="UP001259659"/>
    </source>
</evidence>
<name>A0ABU2FIT5_9EURY</name>
<dbReference type="InterPro" id="IPR055741">
    <property type="entry name" value="DUF7317"/>
</dbReference>
<evidence type="ECO:0000313" key="1">
    <source>
        <dbReference type="EMBL" id="MDS0261620.1"/>
    </source>
</evidence>
<accession>A0ABU2FIT5</accession>
<dbReference type="Pfam" id="PF24001">
    <property type="entry name" value="DUF7317"/>
    <property type="match status" value="1"/>
</dbReference>
<organism evidence="1 2">
    <name type="scientific">Haloarcula saliterrae</name>
    <dbReference type="NCBI Taxonomy" id="2950534"/>
    <lineage>
        <taxon>Archaea</taxon>
        <taxon>Methanobacteriati</taxon>
        <taxon>Methanobacteriota</taxon>
        <taxon>Stenosarchaea group</taxon>
        <taxon>Halobacteria</taxon>
        <taxon>Halobacteriales</taxon>
        <taxon>Haloarculaceae</taxon>
        <taxon>Haloarcula</taxon>
    </lineage>
</organism>